<evidence type="ECO:0000313" key="3">
    <source>
        <dbReference type="EMBL" id="MFB6395613.1"/>
    </source>
</evidence>
<evidence type="ECO:0000256" key="1">
    <source>
        <dbReference type="ARBA" id="ARBA00006484"/>
    </source>
</evidence>
<dbReference type="PANTHER" id="PTHR24321">
    <property type="entry name" value="DEHYDROGENASES, SHORT CHAIN"/>
    <property type="match status" value="1"/>
</dbReference>
<reference evidence="3 4" key="1">
    <citation type="submission" date="2024-04" db="EMBL/GenBank/DDBJ databases">
        <title>Polymorphospora sp. isolated from Baiyangdian Lake in Xiong'an New Area.</title>
        <authorList>
            <person name="Zhang X."/>
            <person name="Liu J."/>
        </authorList>
    </citation>
    <scope>NUCLEOTIDE SEQUENCE [LARGE SCALE GENOMIC DNA]</scope>
    <source>
        <strain evidence="3 4">2-325</strain>
    </source>
</reference>
<evidence type="ECO:0000313" key="4">
    <source>
        <dbReference type="Proteomes" id="UP001582793"/>
    </source>
</evidence>
<dbReference type="InterPro" id="IPR002347">
    <property type="entry name" value="SDR_fam"/>
</dbReference>
<comment type="similarity">
    <text evidence="1">Belongs to the short-chain dehydrogenases/reductases (SDR) family.</text>
</comment>
<accession>A0ABV5CXX6</accession>
<proteinExistence type="inferred from homology"/>
<keyword evidence="4" id="KW-1185">Reference proteome</keyword>
<dbReference type="PRINTS" id="PR00081">
    <property type="entry name" value="GDHRDH"/>
</dbReference>
<dbReference type="InterPro" id="IPR036291">
    <property type="entry name" value="NAD(P)-bd_dom_sf"/>
</dbReference>
<dbReference type="EC" id="1.-.-.-" evidence="3"/>
<comment type="caution">
    <text evidence="3">The sequence shown here is derived from an EMBL/GenBank/DDBJ whole genome shotgun (WGS) entry which is preliminary data.</text>
</comment>
<dbReference type="PROSITE" id="PS00061">
    <property type="entry name" value="ADH_SHORT"/>
    <property type="match status" value="1"/>
</dbReference>
<dbReference type="EMBL" id="JBCGDC010000064">
    <property type="protein sequence ID" value="MFB6395613.1"/>
    <property type="molecule type" value="Genomic_DNA"/>
</dbReference>
<keyword evidence="2 3" id="KW-0560">Oxidoreductase</keyword>
<protein>
    <submittedName>
        <fullName evidence="3">SDR family oxidoreductase</fullName>
        <ecNumber evidence="3">1.-.-.-</ecNumber>
    </submittedName>
</protein>
<dbReference type="Gene3D" id="3.40.50.720">
    <property type="entry name" value="NAD(P)-binding Rossmann-like Domain"/>
    <property type="match status" value="1"/>
</dbReference>
<dbReference type="CDD" id="cd05233">
    <property type="entry name" value="SDR_c"/>
    <property type="match status" value="1"/>
</dbReference>
<dbReference type="InterPro" id="IPR020904">
    <property type="entry name" value="Sc_DH/Rdtase_CS"/>
</dbReference>
<gene>
    <name evidence="3" type="ORF">AAFH96_21230</name>
</gene>
<dbReference type="SUPFAM" id="SSF51735">
    <property type="entry name" value="NAD(P)-binding Rossmann-fold domains"/>
    <property type="match status" value="1"/>
</dbReference>
<sequence length="260" mass="26413">MSDGLAGKVAVVTGAGSGIGLAVARSLAGAGCRVVMADLDPSACVDVGPAGSGVPVAVDLGTPDGVATVVEAATTRFGGVDVLVNNVALAPYRDTFTAVDDAAWQRSWDVNVMSCVRLCRAVIPLMAARGGGSVVNIGSEAARHPKPYLVDYAVTKAALLGLAKALSIEYGARGVRVNTVAPGPTRTSTMDSFLTALAGKLEIDVEAAADRFVNQVRGLPLGRMNEPEDVAEVVLFLAGDRSRQVTGSEYAVNAGGTASV</sequence>
<dbReference type="RefSeq" id="WP_375735350.1">
    <property type="nucleotide sequence ID" value="NZ_JBCGDC010000064.1"/>
</dbReference>
<organism evidence="3 4">
    <name type="scientific">Polymorphospora lycopeni</name>
    <dbReference type="NCBI Taxonomy" id="3140240"/>
    <lineage>
        <taxon>Bacteria</taxon>
        <taxon>Bacillati</taxon>
        <taxon>Actinomycetota</taxon>
        <taxon>Actinomycetes</taxon>
        <taxon>Micromonosporales</taxon>
        <taxon>Micromonosporaceae</taxon>
        <taxon>Polymorphospora</taxon>
    </lineage>
</organism>
<dbReference type="GO" id="GO:0016491">
    <property type="term" value="F:oxidoreductase activity"/>
    <property type="evidence" value="ECO:0007669"/>
    <property type="project" value="UniProtKB-KW"/>
</dbReference>
<dbReference type="PRINTS" id="PR00080">
    <property type="entry name" value="SDRFAMILY"/>
</dbReference>
<dbReference type="Proteomes" id="UP001582793">
    <property type="component" value="Unassembled WGS sequence"/>
</dbReference>
<evidence type="ECO:0000256" key="2">
    <source>
        <dbReference type="ARBA" id="ARBA00023002"/>
    </source>
</evidence>
<dbReference type="PANTHER" id="PTHR24321:SF14">
    <property type="entry name" value="SHORT-CHAIN TYPE DEHYDROGENASE_REDUCTASE BLR2146-RELATED"/>
    <property type="match status" value="1"/>
</dbReference>
<name>A0ABV5CXX6_9ACTN</name>
<dbReference type="Pfam" id="PF13561">
    <property type="entry name" value="adh_short_C2"/>
    <property type="match status" value="1"/>
</dbReference>